<feature type="binding site" evidence="12">
    <location>
        <position position="770"/>
    </location>
    <ligand>
        <name>Zn(2+)</name>
        <dbReference type="ChEBI" id="CHEBI:29105"/>
        <label>1</label>
        <note>catalytic</note>
    </ligand>
</feature>
<dbReference type="GO" id="GO:0032259">
    <property type="term" value="P:methylation"/>
    <property type="evidence" value="ECO:0007669"/>
    <property type="project" value="UniProtKB-KW"/>
</dbReference>
<evidence type="ECO:0000256" key="4">
    <source>
        <dbReference type="ARBA" id="ARBA00012034"/>
    </source>
</evidence>
<feature type="domain" description="Cobalamin-independent methionine synthase MetE C-terminal/archaeal" evidence="14">
    <location>
        <begin position="468"/>
        <end position="792"/>
    </location>
</feature>
<name>A0A1R1PSJ1_ZANCU</name>
<keyword evidence="10" id="KW-0486">Methionine biosynthesis</keyword>
<feature type="binding site" evidence="11">
    <location>
        <begin position="473"/>
        <end position="475"/>
    </location>
    <ligand>
        <name>L-methionine</name>
        <dbReference type="ChEBI" id="CHEBI:57844"/>
    </ligand>
</feature>
<feature type="binding site" evidence="11">
    <location>
        <begin position="557"/>
        <end position="558"/>
    </location>
    <ligand>
        <name>5-methyltetrahydropteroyltri-L-glutamate</name>
        <dbReference type="ChEBI" id="CHEBI:58207"/>
    </ligand>
</feature>
<dbReference type="CDD" id="cd03311">
    <property type="entry name" value="CIMS_C_terminal_like"/>
    <property type="match status" value="1"/>
</dbReference>
<feature type="binding site" evidence="12">
    <location>
        <position position="697"/>
    </location>
    <ligand>
        <name>Zn(2+)</name>
        <dbReference type="ChEBI" id="CHEBI:29105"/>
        <label>1</label>
        <note>catalytic</note>
    </ligand>
</feature>
<feature type="active site" description="Proton donor" evidence="13">
    <location>
        <position position="738"/>
    </location>
</feature>
<accession>A0A1R1PSJ1</accession>
<evidence type="ECO:0000256" key="6">
    <source>
        <dbReference type="ARBA" id="ARBA00022605"/>
    </source>
</evidence>
<dbReference type="InterPro" id="IPR002629">
    <property type="entry name" value="Met_Synth_C/arc"/>
</dbReference>
<dbReference type="OrthoDB" id="1053771at2759"/>
<dbReference type="PIRSF" id="PIRSF000382">
    <property type="entry name" value="MeTrfase_B12_ind"/>
    <property type="match status" value="1"/>
</dbReference>
<evidence type="ECO:0000259" key="15">
    <source>
        <dbReference type="Pfam" id="PF08267"/>
    </source>
</evidence>
<dbReference type="GO" id="GO:0008270">
    <property type="term" value="F:zinc ion binding"/>
    <property type="evidence" value="ECO:0007669"/>
    <property type="project" value="InterPro"/>
</dbReference>
<feature type="binding site" evidence="11">
    <location>
        <position position="145"/>
    </location>
    <ligand>
        <name>5-methyltetrahydropteroyltri-L-glutamate</name>
        <dbReference type="ChEBI" id="CHEBI:58207"/>
    </ligand>
</feature>
<evidence type="ECO:0000256" key="9">
    <source>
        <dbReference type="ARBA" id="ARBA00022833"/>
    </source>
</evidence>
<dbReference type="Gene3D" id="3.20.20.210">
    <property type="match status" value="2"/>
</dbReference>
<feature type="binding site" evidence="12">
    <location>
        <position position="686"/>
    </location>
    <ligand>
        <name>Zn(2+)</name>
        <dbReference type="ChEBI" id="CHEBI:29105"/>
        <label>1</label>
        <note>catalytic</note>
    </ligand>
</feature>
<keyword evidence="8 12" id="KW-0479">Metal-binding</keyword>
<dbReference type="Pfam" id="PF01717">
    <property type="entry name" value="Meth_synt_2"/>
    <property type="match status" value="1"/>
</dbReference>
<dbReference type="EC" id="2.1.1.14" evidence="4"/>
<feature type="binding site" evidence="11">
    <location>
        <position position="606"/>
    </location>
    <ligand>
        <name>5-methyltetrahydropteroyltri-L-glutamate</name>
        <dbReference type="ChEBI" id="CHEBI:58207"/>
    </ligand>
</feature>
<evidence type="ECO:0000256" key="1">
    <source>
        <dbReference type="ARBA" id="ARBA00002777"/>
    </source>
</evidence>
<evidence type="ECO:0000256" key="11">
    <source>
        <dbReference type="PIRSR" id="PIRSR000382-1"/>
    </source>
</evidence>
<dbReference type="PANTHER" id="PTHR30519">
    <property type="entry name" value="5-METHYLTETRAHYDROPTEROYLTRIGLUTAMATE--HOMOCYSTEINE METHYLTRANSFERASE"/>
    <property type="match status" value="1"/>
</dbReference>
<dbReference type="GO" id="GO:0003871">
    <property type="term" value="F:5-methyltetrahydropteroyltriglutamate-homocysteine S-methyltransferase activity"/>
    <property type="evidence" value="ECO:0007669"/>
    <property type="project" value="UniProtKB-EC"/>
</dbReference>
<evidence type="ECO:0000256" key="12">
    <source>
        <dbReference type="PIRSR" id="PIRSR000382-2"/>
    </source>
</evidence>
<keyword evidence="7 16" id="KW-0808">Transferase</keyword>
<evidence type="ECO:0000313" key="17">
    <source>
        <dbReference type="Proteomes" id="UP000188320"/>
    </source>
</evidence>
<feature type="binding site" evidence="11">
    <location>
        <position position="644"/>
    </location>
    <ligand>
        <name>L-methionine</name>
        <dbReference type="ChEBI" id="CHEBI:57844"/>
    </ligand>
</feature>
<feature type="domain" description="Cobalamin-independent methionine synthase MetE N-terminal" evidence="15">
    <location>
        <begin position="7"/>
        <end position="343"/>
    </location>
</feature>
<feature type="binding site" evidence="11">
    <location>
        <position position="644"/>
    </location>
    <ligand>
        <name>L-homocysteine</name>
        <dbReference type="ChEBI" id="CHEBI:58199"/>
    </ligand>
</feature>
<reference evidence="17" key="1">
    <citation type="submission" date="2017-01" db="EMBL/GenBank/DDBJ databases">
        <authorList>
            <person name="Wang Y."/>
            <person name="White M."/>
            <person name="Kvist S."/>
            <person name="Moncalvo J.-M."/>
        </authorList>
    </citation>
    <scope>NUCLEOTIDE SEQUENCE [LARGE SCALE GENOMIC DNA]</scope>
    <source>
        <strain evidence="17">COL-18-3</strain>
    </source>
</reference>
<feature type="binding site" evidence="12">
    <location>
        <position position="710"/>
    </location>
    <ligand>
        <name>Zn(2+)</name>
        <dbReference type="ChEBI" id="CHEBI:29105"/>
        <label>1</label>
        <note>catalytic</note>
    </ligand>
</feature>
<feature type="binding site" evidence="11">
    <location>
        <position position="526"/>
    </location>
    <ligand>
        <name>L-methionine</name>
        <dbReference type="ChEBI" id="CHEBI:57844"/>
    </ligand>
</feature>
<dbReference type="CDD" id="cd03312">
    <property type="entry name" value="CIMS_N_terminal_like"/>
    <property type="match status" value="1"/>
</dbReference>
<keyword evidence="9 12" id="KW-0862">Zinc</keyword>
<dbReference type="InterPro" id="IPR013215">
    <property type="entry name" value="Cbl-indep_Met_Synth_N"/>
</dbReference>
<protein>
    <recommendedName>
        <fullName evidence="4">5-methyltetrahydropteroyltriglutamate--homocysteine S-methyltransferase</fullName>
        <ecNumber evidence="4">2.1.1.14</ecNumber>
    </recommendedName>
</protein>
<comment type="pathway">
    <text evidence="2">Amino-acid biosynthesis; L-methionine biosynthesis via de novo pathway; L-methionine from L-homocysteine (MetE route): step 1/1.</text>
</comment>
<dbReference type="Proteomes" id="UP000188320">
    <property type="component" value="Unassembled WGS sequence"/>
</dbReference>
<sequence>MTAEKVATILGFPRMGKDRELKKCVEGYWSGKINVEELISISDKIKEVHWELQVKNGLDVIPVGDFSLYDHILDTAFMFNVIPERYIKATTNGEGLTGYDLKNIKAKVDTYFGMARGITMSGNIETDGSAQGVQALEMKKWFDTNYHCIVPEIDDSTSYALVGDSLVNDYKKAVKLGYRARPCIIGPVTFLHYCNNVGKRLSKADHAKKLVSVYVDLIKNLAGAEWIQLDEPVLSLDLDQEYVDLFLNTYNELLSGVHGITKVMLVNYFGAYEDNFTKIVSKLPIDGIHFDLVYGLSDFESTHAIDKIKNTISAISLGVVDGRNIWKTDLAISLEKITQICKSIGNAEIDIWFNSSCSLLHVPHSLDAELGRMDSEILQWISFSVEKIRELSLLKNAYIEPSLFTEQINKNKHEVTSRLTSQKVKSIPVQQQLKEIPSTSTDESVFSRNTDNYERRRVQRELFKLRKFPTTTIGSFPQTLEVRKKRQEYLKGIISKKEYDTYIREKTKKCIEWQLELGLDVLVHGEYERTDMVEFFGEHFTGFCKTNGGWVQSYGSRCVKPPIIYGDISRPKPMTVELIEYAQSLLKGTGKYVKGMLTGPVTILRWSFVRNDQSLQTTATQIALALQKEVLDLEVAGIKIIQVDEPAIREGLPLRKKDQISYFKWAANCFKLVSQHVSNSTQIHTHMCYSDFNDILHLIKDMDADVLTIENSKSSLKNFKGVKGYYEADIGPGLYDVHSPRIPLVEEMKARVHELLKIFTIEQLWINPDCGNKTRTEREVDLALKNMVQVSRELEASFKKA</sequence>
<evidence type="ECO:0000256" key="10">
    <source>
        <dbReference type="ARBA" id="ARBA00023167"/>
    </source>
</evidence>
<gene>
    <name evidence="16" type="ORF">AX774_g2558</name>
</gene>
<evidence type="ECO:0000259" key="14">
    <source>
        <dbReference type="Pfam" id="PF01717"/>
    </source>
</evidence>
<dbReference type="GO" id="GO:0009086">
    <property type="term" value="P:methionine biosynthetic process"/>
    <property type="evidence" value="ECO:0007669"/>
    <property type="project" value="UniProtKB-KW"/>
</dbReference>
<dbReference type="UniPathway" id="UPA00051">
    <property type="reaction ID" value="UER00082"/>
</dbReference>
<dbReference type="NCBIfam" id="NF003556">
    <property type="entry name" value="PRK05222.1"/>
    <property type="match status" value="1"/>
</dbReference>
<keyword evidence="6" id="KW-0028">Amino-acid biosynthesis</keyword>
<comment type="similarity">
    <text evidence="3">Belongs to the vitamin-B12 independent methionine synthase family.</text>
</comment>
<evidence type="ECO:0000256" key="5">
    <source>
        <dbReference type="ARBA" id="ARBA00022603"/>
    </source>
</evidence>
<dbReference type="Pfam" id="PF08267">
    <property type="entry name" value="Meth_synt_1"/>
    <property type="match status" value="1"/>
</dbReference>
<feature type="binding site" evidence="12">
    <location>
        <position position="701"/>
    </location>
    <ligand>
        <name>Zn(2+)</name>
        <dbReference type="ChEBI" id="CHEBI:29105"/>
        <label>1</label>
        <note>catalytic</note>
    </ligand>
</feature>
<dbReference type="InterPro" id="IPR038071">
    <property type="entry name" value="UROD/MetE-like_sf"/>
</dbReference>
<keyword evidence="17" id="KW-1185">Reference proteome</keyword>
<comment type="cofactor">
    <cofactor evidence="12">
        <name>Zn(2+)</name>
        <dbReference type="ChEBI" id="CHEBI:29105"/>
    </cofactor>
    <text evidence="12">Binds 2 Zn(2+) ions per subunit.</text>
</comment>
<evidence type="ECO:0000256" key="8">
    <source>
        <dbReference type="ARBA" id="ARBA00022723"/>
    </source>
</evidence>
<evidence type="ECO:0000313" key="16">
    <source>
        <dbReference type="EMBL" id="OMH83928.1"/>
    </source>
</evidence>
<evidence type="ECO:0000256" key="2">
    <source>
        <dbReference type="ARBA" id="ARBA00004681"/>
    </source>
</evidence>
<comment type="function">
    <text evidence="1">Catalyzes the transfer of a methyl group from 5-methyltetrahydrofolate to homocysteine resulting in methionine formation.</text>
</comment>
<feature type="binding site" evidence="12">
    <location>
        <position position="688"/>
    </location>
    <ligand>
        <name>Zn(2+)</name>
        <dbReference type="ChEBI" id="CHEBI:29105"/>
        <label>1</label>
        <note>catalytic</note>
    </ligand>
</feature>
<organism evidence="16 17">
    <name type="scientific">Zancudomyces culisetae</name>
    <name type="common">Gut fungus</name>
    <name type="synonym">Smittium culisetae</name>
    <dbReference type="NCBI Taxonomy" id="1213189"/>
    <lineage>
        <taxon>Eukaryota</taxon>
        <taxon>Fungi</taxon>
        <taxon>Fungi incertae sedis</taxon>
        <taxon>Zoopagomycota</taxon>
        <taxon>Kickxellomycotina</taxon>
        <taxon>Harpellomycetes</taxon>
        <taxon>Harpellales</taxon>
        <taxon>Legeriomycetaceae</taxon>
        <taxon>Zancudomyces</taxon>
    </lineage>
</organism>
<feature type="binding site" evidence="11">
    <location>
        <position position="22"/>
    </location>
    <ligand>
        <name>5-methyltetrahydropteroyltri-L-glutamate</name>
        <dbReference type="ChEBI" id="CHEBI:58207"/>
    </ligand>
</feature>
<dbReference type="InterPro" id="IPR006276">
    <property type="entry name" value="Cobalamin-indep_Met_synthase"/>
</dbReference>
<dbReference type="SUPFAM" id="SSF51726">
    <property type="entry name" value="UROD/MetE-like"/>
    <property type="match status" value="2"/>
</dbReference>
<evidence type="ECO:0000256" key="7">
    <source>
        <dbReference type="ARBA" id="ARBA00022679"/>
    </source>
</evidence>
<evidence type="ECO:0000256" key="3">
    <source>
        <dbReference type="ARBA" id="ARBA00009553"/>
    </source>
</evidence>
<comment type="caution">
    <text evidence="16">The sequence shown here is derived from an EMBL/GenBank/DDBJ whole genome shotgun (WGS) entry which is preliminary data.</text>
</comment>
<dbReference type="AlphaFoldDB" id="A0A1R1PSJ1"/>
<dbReference type="EMBL" id="LSSK01000284">
    <property type="protein sequence ID" value="OMH83928.1"/>
    <property type="molecule type" value="Genomic_DNA"/>
</dbReference>
<keyword evidence="5 16" id="KW-0489">Methyltransferase</keyword>
<feature type="binding site" evidence="11">
    <location>
        <begin position="473"/>
        <end position="475"/>
    </location>
    <ligand>
        <name>L-homocysteine</name>
        <dbReference type="ChEBI" id="CHEBI:58199"/>
    </ligand>
</feature>
<evidence type="ECO:0000256" key="13">
    <source>
        <dbReference type="PIRSR" id="PIRSR000382-3"/>
    </source>
</evidence>
<proteinExistence type="inferred from homology"/>